<dbReference type="AlphaFoldDB" id="A0A9P0DVK6"/>
<dbReference type="GO" id="GO:0042790">
    <property type="term" value="P:nucleolar large rRNA transcription by RNA polymerase I"/>
    <property type="evidence" value="ECO:0007669"/>
    <property type="project" value="TreeGrafter"/>
</dbReference>
<keyword evidence="13" id="KW-1185">Reference proteome</keyword>
<dbReference type="Pfam" id="PF20645">
    <property type="entry name" value="Rrn7_cyclin_C"/>
    <property type="match status" value="1"/>
</dbReference>
<evidence type="ECO:0000256" key="5">
    <source>
        <dbReference type="ARBA" id="ARBA00022833"/>
    </source>
</evidence>
<proteinExistence type="inferred from homology"/>
<evidence type="ECO:0000313" key="12">
    <source>
        <dbReference type="EMBL" id="CAH1170138.1"/>
    </source>
</evidence>
<organism evidence="12 13">
    <name type="scientific">Phaedon cochleariae</name>
    <name type="common">Mustard beetle</name>
    <dbReference type="NCBI Taxonomy" id="80249"/>
    <lineage>
        <taxon>Eukaryota</taxon>
        <taxon>Metazoa</taxon>
        <taxon>Ecdysozoa</taxon>
        <taxon>Arthropoda</taxon>
        <taxon>Hexapoda</taxon>
        <taxon>Insecta</taxon>
        <taxon>Pterygota</taxon>
        <taxon>Neoptera</taxon>
        <taxon>Endopterygota</taxon>
        <taxon>Coleoptera</taxon>
        <taxon>Polyphaga</taxon>
        <taxon>Cucujiformia</taxon>
        <taxon>Chrysomeloidea</taxon>
        <taxon>Chrysomelidae</taxon>
        <taxon>Chrysomelinae</taxon>
        <taxon>Chrysomelini</taxon>
        <taxon>Phaedon</taxon>
    </lineage>
</organism>
<evidence type="ECO:0000256" key="7">
    <source>
        <dbReference type="ARBA" id="ARBA00023125"/>
    </source>
</evidence>
<dbReference type="Proteomes" id="UP001153737">
    <property type="component" value="Chromosome 5"/>
</dbReference>
<evidence type="ECO:0000256" key="6">
    <source>
        <dbReference type="ARBA" id="ARBA00023015"/>
    </source>
</evidence>
<evidence type="ECO:0000256" key="4">
    <source>
        <dbReference type="ARBA" id="ARBA00022771"/>
    </source>
</evidence>
<sequence>MECATCGGSDFIKESGYFYCSECQTQSQEVREHVFQQEISEINTKSTKKIRESKNDNPENKITSWECYNIIMASLTNELIELGADKSIKPIIKCLWMEYLVKLEVINLVQEEVPKLSIVRSKRDSEILYGLGKKRKKRGRSLSEGSVSEMDSTTIRRERSRKKRALVQVQYDEFSQQSNQESASLHNETLTSLKSGSDKSGEIETKLHFNRYSMREFRKHMSKKHFTKHKADIRRDLKCHRLSITECSNAYKYGVHYVSPIKLYCILYLGLLINREDIQLGDLLRFIREGHLTFNKYTDLFPESYTNKYLNIQNNSKNNLFSNKRFRVAAAKLATFLNIIPYIKMPDLVKLSERYCKELNLPDEVFMAMRNFISKTLIKLKMDPKRKIIPNYEARVMALIIFTLKLLYGLDGKTEDHLSKYAQLVNENNLSNTKMFNIRKWLEYIGYRRLVVNDYHFPSSDVVNSEVDSDLLLQYIKSHNIEFEADKKLTKEMKDYKEILTRIKDAQYDYFTHVEYPPSLTPFLDYSKIIEQTFNPHLARNIFNTTFQEESLDFLLRPNPYLAALNNKTEIHGGANDNWVMQEMKTYRSVNKYSKNNNNLVTIEIVKSGPDKNLQEVIEQNKKIVTHNLVPEYVQKQYQDCRKKTFKENAKHVRMVSKGAILKSEKADIAVDCYPTHYNPYERYWLYIQMNSDLISKKDFEQFYFNFSSSFKLVFEECARIIEQSVLECYGEFQLSELYLVYVAMYPAGNHLLKPQKKIKNNFSYYIKQAESLW</sequence>
<evidence type="ECO:0000256" key="3">
    <source>
        <dbReference type="ARBA" id="ARBA00022723"/>
    </source>
</evidence>
<keyword evidence="9" id="KW-0539">Nucleus</keyword>
<keyword evidence="3" id="KW-0479">Metal-binding</keyword>
<dbReference type="OrthoDB" id="10069252at2759"/>
<dbReference type="PANTHER" id="PTHR31576">
    <property type="entry name" value="TATA BOX-BINDING PROTEIN-ASSOCIATED FACTOR RNA POLYMERASE I SUBUNIT B"/>
    <property type="match status" value="1"/>
</dbReference>
<name>A0A9P0DVK6_PHACE</name>
<feature type="compositionally biased region" description="Polar residues" evidence="10">
    <location>
        <begin position="177"/>
        <end position="195"/>
    </location>
</feature>
<reference evidence="12" key="1">
    <citation type="submission" date="2022-01" db="EMBL/GenBank/DDBJ databases">
        <authorList>
            <person name="King R."/>
        </authorList>
    </citation>
    <scope>NUCLEOTIDE SEQUENCE</scope>
</reference>
<reference evidence="12" key="2">
    <citation type="submission" date="2022-10" db="EMBL/GenBank/DDBJ databases">
        <authorList>
            <consortium name="ENA_rothamsted_submissions"/>
            <consortium name="culmorum"/>
            <person name="King R."/>
        </authorList>
    </citation>
    <scope>NUCLEOTIDE SEQUENCE</scope>
</reference>
<keyword evidence="5" id="KW-0862">Zinc</keyword>
<protein>
    <recommendedName>
        <fullName evidence="11">Rrn7/TAF1B C-terminal cyclin domain-containing protein</fullName>
    </recommendedName>
</protein>
<feature type="domain" description="Rrn7/TAF1B C-terminal cyclin" evidence="11">
    <location>
        <begin position="320"/>
        <end position="445"/>
    </location>
</feature>
<dbReference type="GO" id="GO:0005668">
    <property type="term" value="C:RNA polymerase transcription factor SL1 complex"/>
    <property type="evidence" value="ECO:0007669"/>
    <property type="project" value="TreeGrafter"/>
</dbReference>
<evidence type="ECO:0000256" key="9">
    <source>
        <dbReference type="ARBA" id="ARBA00023242"/>
    </source>
</evidence>
<dbReference type="InterPro" id="IPR033599">
    <property type="entry name" value="TAF1B/Rrn7"/>
</dbReference>
<evidence type="ECO:0000256" key="8">
    <source>
        <dbReference type="ARBA" id="ARBA00023163"/>
    </source>
</evidence>
<dbReference type="PANTHER" id="PTHR31576:SF2">
    <property type="entry name" value="TATA BOX-BINDING PROTEIN-ASSOCIATED FACTOR RNA POLYMERASE I SUBUNIT B"/>
    <property type="match status" value="1"/>
</dbReference>
<feature type="region of interest" description="Disordered" evidence="10">
    <location>
        <begin position="177"/>
        <end position="199"/>
    </location>
</feature>
<dbReference type="GO" id="GO:0001164">
    <property type="term" value="F:RNA polymerase I core promoter sequence-specific DNA binding"/>
    <property type="evidence" value="ECO:0007669"/>
    <property type="project" value="InterPro"/>
</dbReference>
<comment type="subcellular location">
    <subcellularLocation>
        <location evidence="1">Nucleus</location>
        <location evidence="1">Nucleolus</location>
    </subcellularLocation>
</comment>
<evidence type="ECO:0000256" key="1">
    <source>
        <dbReference type="ARBA" id="ARBA00004604"/>
    </source>
</evidence>
<comment type="similarity">
    <text evidence="2">Belongs to the RRN7/TAF1B family.</text>
</comment>
<dbReference type="EMBL" id="OU896711">
    <property type="protein sequence ID" value="CAH1170138.1"/>
    <property type="molecule type" value="Genomic_DNA"/>
</dbReference>
<evidence type="ECO:0000313" key="13">
    <source>
        <dbReference type="Proteomes" id="UP001153737"/>
    </source>
</evidence>
<feature type="region of interest" description="Disordered" evidence="10">
    <location>
        <begin position="139"/>
        <end position="159"/>
    </location>
</feature>
<gene>
    <name evidence="12" type="ORF">PHAECO_LOCUS9698</name>
</gene>
<evidence type="ECO:0000256" key="10">
    <source>
        <dbReference type="SAM" id="MobiDB-lite"/>
    </source>
</evidence>
<keyword evidence="7" id="KW-0238">DNA-binding</keyword>
<dbReference type="GO" id="GO:0070860">
    <property type="term" value="C:RNA polymerase I core factor complex"/>
    <property type="evidence" value="ECO:0007669"/>
    <property type="project" value="InterPro"/>
</dbReference>
<dbReference type="InterPro" id="IPR048538">
    <property type="entry name" value="Rrn7_cyclin_C"/>
</dbReference>
<accession>A0A9P0DVK6</accession>
<keyword evidence="4" id="KW-0863">Zinc-finger</keyword>
<keyword evidence="6" id="KW-0805">Transcription regulation</keyword>
<dbReference type="GO" id="GO:0008270">
    <property type="term" value="F:zinc ion binding"/>
    <property type="evidence" value="ECO:0007669"/>
    <property type="project" value="UniProtKB-KW"/>
</dbReference>
<keyword evidence="8" id="KW-0804">Transcription</keyword>
<evidence type="ECO:0000256" key="2">
    <source>
        <dbReference type="ARBA" id="ARBA00006899"/>
    </source>
</evidence>
<evidence type="ECO:0000259" key="11">
    <source>
        <dbReference type="Pfam" id="PF20645"/>
    </source>
</evidence>